<dbReference type="RefSeq" id="WP_209745140.1">
    <property type="nucleotide sequence ID" value="NZ_JBHSMH010000041.1"/>
</dbReference>
<dbReference type="EMBL" id="JBHSMH010000041">
    <property type="protein sequence ID" value="MFC5469627.1"/>
    <property type="molecule type" value="Genomic_DNA"/>
</dbReference>
<gene>
    <name evidence="1" type="ORF">ACFPPD_12910</name>
</gene>
<dbReference type="SUPFAM" id="SSF46785">
    <property type="entry name" value="Winged helix' DNA-binding domain"/>
    <property type="match status" value="1"/>
</dbReference>
<evidence type="ECO:0000313" key="1">
    <source>
        <dbReference type="EMBL" id="MFC5469627.1"/>
    </source>
</evidence>
<sequence length="227" mass="26489">MKFEEAHAAFIRCHLDHRAGERKGRLERGHGHGEKLFCQNIWWELKGNFDGLHPEYEVTDWRGKSYFADFAYKIPGWKVTLLWEIKGFNSHVKEMDRNKFCGECRRELYLEALGFRVISIAYDDVESNPGLIVALMRMLLSQYETSQTTVKRAVFEENEVIRLAASLARPTRPKDVEDHFEINHRTAVRLLRSLCDKGWMVPVARGAGERIVQYELTRGGLESMWKK</sequence>
<name>A0ABW0LXN0_9BACL</name>
<organism evidence="1 2">
    <name type="scientific">Cohnella suwonensis</name>
    <dbReference type="NCBI Taxonomy" id="696072"/>
    <lineage>
        <taxon>Bacteria</taxon>
        <taxon>Bacillati</taxon>
        <taxon>Bacillota</taxon>
        <taxon>Bacilli</taxon>
        <taxon>Bacillales</taxon>
        <taxon>Paenibacillaceae</taxon>
        <taxon>Cohnella</taxon>
    </lineage>
</organism>
<accession>A0ABW0LXN0</accession>
<protein>
    <recommendedName>
        <fullName evidence="3">DUF559 domain-containing protein</fullName>
    </recommendedName>
</protein>
<evidence type="ECO:0008006" key="3">
    <source>
        <dbReference type="Google" id="ProtNLM"/>
    </source>
</evidence>
<dbReference type="InterPro" id="IPR036390">
    <property type="entry name" value="WH_DNA-bd_sf"/>
</dbReference>
<proteinExistence type="predicted"/>
<evidence type="ECO:0000313" key="2">
    <source>
        <dbReference type="Proteomes" id="UP001596105"/>
    </source>
</evidence>
<keyword evidence="2" id="KW-1185">Reference proteome</keyword>
<dbReference type="Proteomes" id="UP001596105">
    <property type="component" value="Unassembled WGS sequence"/>
</dbReference>
<reference evidence="2" key="1">
    <citation type="journal article" date="2019" name="Int. J. Syst. Evol. Microbiol.">
        <title>The Global Catalogue of Microorganisms (GCM) 10K type strain sequencing project: providing services to taxonomists for standard genome sequencing and annotation.</title>
        <authorList>
            <consortium name="The Broad Institute Genomics Platform"/>
            <consortium name="The Broad Institute Genome Sequencing Center for Infectious Disease"/>
            <person name="Wu L."/>
            <person name="Ma J."/>
        </authorList>
    </citation>
    <scope>NUCLEOTIDE SEQUENCE [LARGE SCALE GENOMIC DNA]</scope>
    <source>
        <strain evidence="2">CCUG 57113</strain>
    </source>
</reference>
<comment type="caution">
    <text evidence="1">The sequence shown here is derived from an EMBL/GenBank/DDBJ whole genome shotgun (WGS) entry which is preliminary data.</text>
</comment>